<sequence>MRPLRFEDWPAVHEWARRPEVCVYQAWGPNTLDETREFARVAAQAWDERPQQRFPYAIVRDGRTVGNVELFLRSEGVGEIGYLVHPEFWGRGVATSAARELLTLGFTEHGLHRIFATCDPRNVASAAVLRRLGMRHEGRMRETHLIRDGWRDSDRYAMLAPEWRGAVDVPRPSSASRPDRDAAAGS</sequence>
<comment type="similarity">
    <text evidence="3">Belongs to the acetyltransferase family. RimJ subfamily.</text>
</comment>
<dbReference type="InterPro" id="IPR000182">
    <property type="entry name" value="GNAT_dom"/>
</dbReference>
<dbReference type="InterPro" id="IPR016181">
    <property type="entry name" value="Acyl_CoA_acyltransferase"/>
</dbReference>
<evidence type="ECO:0000256" key="2">
    <source>
        <dbReference type="ARBA" id="ARBA00023315"/>
    </source>
</evidence>
<dbReference type="SUPFAM" id="SSF55729">
    <property type="entry name" value="Acyl-CoA N-acyltransferases (Nat)"/>
    <property type="match status" value="1"/>
</dbReference>
<dbReference type="Proteomes" id="UP000624709">
    <property type="component" value="Unassembled WGS sequence"/>
</dbReference>
<evidence type="ECO:0000259" key="5">
    <source>
        <dbReference type="PROSITE" id="PS51186"/>
    </source>
</evidence>
<feature type="compositionally biased region" description="Basic and acidic residues" evidence="4">
    <location>
        <begin position="177"/>
        <end position="186"/>
    </location>
</feature>
<accession>A0ABQ4BJ99</accession>
<evidence type="ECO:0000256" key="3">
    <source>
        <dbReference type="ARBA" id="ARBA00038502"/>
    </source>
</evidence>
<feature type="domain" description="N-acetyltransferase" evidence="5">
    <location>
        <begin position="1"/>
        <end position="161"/>
    </location>
</feature>
<dbReference type="PANTHER" id="PTHR43792">
    <property type="entry name" value="GNAT FAMILY, PUTATIVE (AFU_ORTHOLOGUE AFUA_3G00765)-RELATED-RELATED"/>
    <property type="match status" value="1"/>
</dbReference>
<evidence type="ECO:0000313" key="6">
    <source>
        <dbReference type="EMBL" id="GIE70345.1"/>
    </source>
</evidence>
<dbReference type="PROSITE" id="PS51186">
    <property type="entry name" value="GNAT"/>
    <property type="match status" value="1"/>
</dbReference>
<comment type="caution">
    <text evidence="6">The sequence shown here is derived from an EMBL/GenBank/DDBJ whole genome shotgun (WGS) entry which is preliminary data.</text>
</comment>
<reference evidence="6 7" key="1">
    <citation type="submission" date="2021-01" db="EMBL/GenBank/DDBJ databases">
        <title>Whole genome shotgun sequence of Actinoplanes palleronii NBRC 14916.</title>
        <authorList>
            <person name="Komaki H."/>
            <person name="Tamura T."/>
        </authorList>
    </citation>
    <scope>NUCLEOTIDE SEQUENCE [LARGE SCALE GENOMIC DNA]</scope>
    <source>
        <strain evidence="6 7">NBRC 14916</strain>
    </source>
</reference>
<name>A0ABQ4BJ99_9ACTN</name>
<protein>
    <submittedName>
        <fullName evidence="6">N-acetyltransferase</fullName>
    </submittedName>
</protein>
<keyword evidence="7" id="KW-1185">Reference proteome</keyword>
<dbReference type="InterPro" id="IPR051531">
    <property type="entry name" value="N-acetyltransferase"/>
</dbReference>
<evidence type="ECO:0000256" key="1">
    <source>
        <dbReference type="ARBA" id="ARBA00022679"/>
    </source>
</evidence>
<dbReference type="CDD" id="cd04301">
    <property type="entry name" value="NAT_SF"/>
    <property type="match status" value="1"/>
</dbReference>
<evidence type="ECO:0000256" key="4">
    <source>
        <dbReference type="SAM" id="MobiDB-lite"/>
    </source>
</evidence>
<gene>
    <name evidence="6" type="ORF">Apa02nite_064530</name>
</gene>
<dbReference type="Gene3D" id="3.40.630.30">
    <property type="match status" value="1"/>
</dbReference>
<dbReference type="Pfam" id="PF13302">
    <property type="entry name" value="Acetyltransf_3"/>
    <property type="match status" value="1"/>
</dbReference>
<organism evidence="6 7">
    <name type="scientific">Actinoplanes palleronii</name>
    <dbReference type="NCBI Taxonomy" id="113570"/>
    <lineage>
        <taxon>Bacteria</taxon>
        <taxon>Bacillati</taxon>
        <taxon>Actinomycetota</taxon>
        <taxon>Actinomycetes</taxon>
        <taxon>Micromonosporales</taxon>
        <taxon>Micromonosporaceae</taxon>
        <taxon>Actinoplanes</taxon>
    </lineage>
</organism>
<proteinExistence type="inferred from homology"/>
<feature type="compositionally biased region" description="Low complexity" evidence="4">
    <location>
        <begin position="167"/>
        <end position="176"/>
    </location>
</feature>
<dbReference type="PANTHER" id="PTHR43792:SF8">
    <property type="entry name" value="[RIBOSOMAL PROTEIN US5]-ALANINE N-ACETYLTRANSFERASE"/>
    <property type="match status" value="1"/>
</dbReference>
<evidence type="ECO:0000313" key="7">
    <source>
        <dbReference type="Proteomes" id="UP000624709"/>
    </source>
</evidence>
<keyword evidence="2" id="KW-0012">Acyltransferase</keyword>
<dbReference type="EMBL" id="BOMS01000102">
    <property type="protein sequence ID" value="GIE70345.1"/>
    <property type="molecule type" value="Genomic_DNA"/>
</dbReference>
<feature type="region of interest" description="Disordered" evidence="4">
    <location>
        <begin position="167"/>
        <end position="186"/>
    </location>
</feature>
<keyword evidence="1" id="KW-0808">Transferase</keyword>